<feature type="domain" description="Transcription regulator AsnC/Lrp ligand binding" evidence="1">
    <location>
        <begin position="3"/>
        <end position="71"/>
    </location>
</feature>
<sequence length="82" mass="9177">MLGIKVQGDVRSVADEIAAIDEAIYVVLCAGSFDILVELITEDDDHLVHVLNDQIRAVEGVRQVETFLYLKLAKQTYSWGTR</sequence>
<dbReference type="InterPro" id="IPR011008">
    <property type="entry name" value="Dimeric_a/b-barrel"/>
</dbReference>
<dbReference type="AlphaFoldDB" id="A0A6J7A7N0"/>
<dbReference type="EMBL" id="CAFABE010000040">
    <property type="protein sequence ID" value="CAB4828833.1"/>
    <property type="molecule type" value="Genomic_DNA"/>
</dbReference>
<protein>
    <submittedName>
        <fullName evidence="2">Unannotated protein</fullName>
    </submittedName>
</protein>
<reference evidence="2" key="1">
    <citation type="submission" date="2020-05" db="EMBL/GenBank/DDBJ databases">
        <authorList>
            <person name="Chiriac C."/>
            <person name="Salcher M."/>
            <person name="Ghai R."/>
            <person name="Kavagutti S V."/>
        </authorList>
    </citation>
    <scope>NUCLEOTIDE SEQUENCE</scope>
</reference>
<dbReference type="InterPro" id="IPR019887">
    <property type="entry name" value="Tscrpt_reg_AsnC/Lrp_C"/>
</dbReference>
<dbReference type="Gene3D" id="3.30.70.920">
    <property type="match status" value="1"/>
</dbReference>
<dbReference type="Pfam" id="PF01037">
    <property type="entry name" value="AsnC_trans_reg"/>
    <property type="match status" value="1"/>
</dbReference>
<gene>
    <name evidence="2" type="ORF">UFOPK3164_00963</name>
</gene>
<evidence type="ECO:0000259" key="1">
    <source>
        <dbReference type="Pfam" id="PF01037"/>
    </source>
</evidence>
<organism evidence="2">
    <name type="scientific">freshwater metagenome</name>
    <dbReference type="NCBI Taxonomy" id="449393"/>
    <lineage>
        <taxon>unclassified sequences</taxon>
        <taxon>metagenomes</taxon>
        <taxon>ecological metagenomes</taxon>
    </lineage>
</organism>
<proteinExistence type="predicted"/>
<accession>A0A6J7A7N0</accession>
<evidence type="ECO:0000313" key="2">
    <source>
        <dbReference type="EMBL" id="CAB4828833.1"/>
    </source>
</evidence>
<name>A0A6J7A7N0_9ZZZZ</name>
<dbReference type="SUPFAM" id="SSF54909">
    <property type="entry name" value="Dimeric alpha+beta barrel"/>
    <property type="match status" value="1"/>
</dbReference>